<comment type="caution">
    <text evidence="5">The sequence shown here is derived from an EMBL/GenBank/DDBJ whole genome shotgun (WGS) entry which is preliminary data.</text>
</comment>
<evidence type="ECO:0000256" key="1">
    <source>
        <dbReference type="ARBA" id="ARBA00006739"/>
    </source>
</evidence>
<proteinExistence type="inferred from homology"/>
<feature type="domain" description="Galactosyltransferase C-terminal" evidence="4">
    <location>
        <begin position="155"/>
        <end position="205"/>
    </location>
</feature>
<dbReference type="GO" id="GO:0016757">
    <property type="term" value="F:glycosyltransferase activity"/>
    <property type="evidence" value="ECO:0007669"/>
    <property type="project" value="UniProtKB-KW"/>
</dbReference>
<dbReference type="PANTHER" id="PTHR43179">
    <property type="entry name" value="RHAMNOSYLTRANSFERASE WBBL"/>
    <property type="match status" value="1"/>
</dbReference>
<dbReference type="Proteomes" id="UP000678276">
    <property type="component" value="Unassembled WGS sequence"/>
</dbReference>
<accession>A0ABS4BEN6</accession>
<evidence type="ECO:0000256" key="2">
    <source>
        <dbReference type="ARBA" id="ARBA00022676"/>
    </source>
</evidence>
<dbReference type="PANTHER" id="PTHR43179:SF12">
    <property type="entry name" value="GALACTOFURANOSYLTRANSFERASE GLFT2"/>
    <property type="match status" value="1"/>
</dbReference>
<dbReference type="Gene3D" id="3.90.550.10">
    <property type="entry name" value="Spore Coat Polysaccharide Biosynthesis Protein SpsA, Chain A"/>
    <property type="match status" value="1"/>
</dbReference>
<protein>
    <submittedName>
        <fullName evidence="5">Glycosyltransferase</fullName>
        <ecNumber evidence="5">2.4.-.-</ecNumber>
    </submittedName>
</protein>
<keyword evidence="2 5" id="KW-0328">Glycosyltransferase</keyword>
<dbReference type="SUPFAM" id="SSF53448">
    <property type="entry name" value="Nucleotide-diphospho-sugar transferases"/>
    <property type="match status" value="1"/>
</dbReference>
<dbReference type="Pfam" id="PF02709">
    <property type="entry name" value="Glyco_transf_7C"/>
    <property type="match status" value="1"/>
</dbReference>
<evidence type="ECO:0000313" key="6">
    <source>
        <dbReference type="Proteomes" id="UP000678276"/>
    </source>
</evidence>
<comment type="similarity">
    <text evidence="1">Belongs to the glycosyltransferase 2 family.</text>
</comment>
<name>A0ABS4BEN6_9HYPH</name>
<dbReference type="InterPro" id="IPR029044">
    <property type="entry name" value="Nucleotide-diphossugar_trans"/>
</dbReference>
<keyword evidence="6" id="KW-1185">Reference proteome</keyword>
<organism evidence="5 6">
    <name type="scientific">Jiella mangrovi</name>
    <dbReference type="NCBI Taxonomy" id="2821407"/>
    <lineage>
        <taxon>Bacteria</taxon>
        <taxon>Pseudomonadati</taxon>
        <taxon>Pseudomonadota</taxon>
        <taxon>Alphaproteobacteria</taxon>
        <taxon>Hyphomicrobiales</taxon>
        <taxon>Aurantimonadaceae</taxon>
        <taxon>Jiella</taxon>
    </lineage>
</organism>
<evidence type="ECO:0000256" key="3">
    <source>
        <dbReference type="ARBA" id="ARBA00022679"/>
    </source>
</evidence>
<dbReference type="EC" id="2.4.-.-" evidence="5"/>
<dbReference type="RefSeq" id="WP_209592823.1">
    <property type="nucleotide sequence ID" value="NZ_JAGJCF010000001.1"/>
</dbReference>
<dbReference type="InterPro" id="IPR027791">
    <property type="entry name" value="Galactosyl_T_C"/>
</dbReference>
<reference evidence="5 6" key="1">
    <citation type="submission" date="2021-04" db="EMBL/GenBank/DDBJ databases">
        <title>Whole genome sequence of Jiella sp. KSK16Y-1.</title>
        <authorList>
            <person name="Tuo L."/>
        </authorList>
    </citation>
    <scope>NUCLEOTIDE SEQUENCE [LARGE SCALE GENOMIC DNA]</scope>
    <source>
        <strain evidence="5 6">KSK16Y-1</strain>
    </source>
</reference>
<sequence>MTVSVLTLIRNRRFQLLNLLKGLAAQNRKPDELVIACMQAVEEPDLPEIGVPIRQLLVPGEALPLARARNVAAREAKGETLVFLDIDCIASPPLIERFEAACQGREGLFLGEVLYLPGGAVTDPLDFDTLDALGVPHPSKPPMPLRGLRREPETGEFWGLSFALKKLVWDRLGGMDESFVGYGGEETDLAARLDPAGVPLYWTAGARAYHQHHVVHMPPLQHFDAIIANARRFHAKHGRWCMDYWLGQFAERGLIAWSSKAETLTALRSPTSAEIVAARQPETVRFS</sequence>
<evidence type="ECO:0000313" key="5">
    <source>
        <dbReference type="EMBL" id="MBP0614420.1"/>
    </source>
</evidence>
<gene>
    <name evidence="5" type="ORF">J6595_02300</name>
</gene>
<evidence type="ECO:0000259" key="4">
    <source>
        <dbReference type="Pfam" id="PF02709"/>
    </source>
</evidence>
<dbReference type="EMBL" id="JAGJCF010000001">
    <property type="protein sequence ID" value="MBP0614420.1"/>
    <property type="molecule type" value="Genomic_DNA"/>
</dbReference>
<keyword evidence="3 5" id="KW-0808">Transferase</keyword>